<feature type="signal peptide" evidence="1">
    <location>
        <begin position="1"/>
        <end position="20"/>
    </location>
</feature>
<dbReference type="Proteomes" id="UP000236023">
    <property type="component" value="Unassembled WGS sequence"/>
</dbReference>
<sequence length="127" mass="13660">MKGIAALASSLLLAACASSAPIDRTLAGHYLLQGAMEMGSELLLNEDGSFEAAMSYGILDVYTRGRWSQSGDRLTLHRERPRHNVFAPDMDLGQLIDGMELQIRPDCLVVEALDACYAKAPTGPAAH</sequence>
<feature type="chain" id="PRO_5014918894" description="Lipoprotein" evidence="1">
    <location>
        <begin position="21"/>
        <end position="127"/>
    </location>
</feature>
<evidence type="ECO:0008006" key="4">
    <source>
        <dbReference type="Google" id="ProtNLM"/>
    </source>
</evidence>
<gene>
    <name evidence="2" type="ORF">CXK94_20505</name>
</gene>
<dbReference type="AlphaFoldDB" id="A0A2N8SRV9"/>
<proteinExistence type="predicted"/>
<protein>
    <recommendedName>
        <fullName evidence="4">Lipoprotein</fullName>
    </recommendedName>
</protein>
<keyword evidence="1" id="KW-0732">Signal</keyword>
<reference evidence="2 3" key="1">
    <citation type="submission" date="2018-01" db="EMBL/GenBank/DDBJ databases">
        <title>Denitrification phenotypes of diverse strains of Pseudomonas stutzeri.</title>
        <authorList>
            <person name="Milligan D.A."/>
            <person name="Bergaust L."/>
            <person name="Bakken L.R."/>
            <person name="Frostegard A."/>
        </authorList>
    </citation>
    <scope>NUCLEOTIDE SEQUENCE [LARGE SCALE GENOMIC DNA]</scope>
    <source>
        <strain evidence="2 3">24a75</strain>
    </source>
</reference>
<comment type="caution">
    <text evidence="2">The sequence shown here is derived from an EMBL/GenBank/DDBJ whole genome shotgun (WGS) entry which is preliminary data.</text>
</comment>
<name>A0A2N8SRV9_STUST</name>
<evidence type="ECO:0000313" key="3">
    <source>
        <dbReference type="Proteomes" id="UP000236023"/>
    </source>
</evidence>
<dbReference type="EMBL" id="POUT01000017">
    <property type="protein sequence ID" value="PNG05212.1"/>
    <property type="molecule type" value="Genomic_DNA"/>
</dbReference>
<dbReference type="PROSITE" id="PS51257">
    <property type="entry name" value="PROKAR_LIPOPROTEIN"/>
    <property type="match status" value="1"/>
</dbReference>
<organism evidence="2 3">
    <name type="scientific">Stutzerimonas stutzeri</name>
    <name type="common">Pseudomonas stutzeri</name>
    <dbReference type="NCBI Taxonomy" id="316"/>
    <lineage>
        <taxon>Bacteria</taxon>
        <taxon>Pseudomonadati</taxon>
        <taxon>Pseudomonadota</taxon>
        <taxon>Gammaproteobacteria</taxon>
        <taxon>Pseudomonadales</taxon>
        <taxon>Pseudomonadaceae</taxon>
        <taxon>Stutzerimonas</taxon>
    </lineage>
</organism>
<evidence type="ECO:0000256" key="1">
    <source>
        <dbReference type="SAM" id="SignalP"/>
    </source>
</evidence>
<evidence type="ECO:0000313" key="2">
    <source>
        <dbReference type="EMBL" id="PNG05212.1"/>
    </source>
</evidence>
<accession>A0A2N8SRV9</accession>
<dbReference type="RefSeq" id="WP_051497196.1">
    <property type="nucleotide sequence ID" value="NZ_JAMOHU010000046.1"/>
</dbReference>